<comment type="caution">
    <text evidence="2">The sequence shown here is derived from an EMBL/GenBank/DDBJ whole genome shotgun (WGS) entry which is preliminary data.</text>
</comment>
<name>A0A4R6QIB0_9BURK</name>
<keyword evidence="3" id="KW-1185">Reference proteome</keyword>
<keyword evidence="1" id="KW-1133">Transmembrane helix</keyword>
<feature type="transmembrane region" description="Helical" evidence="1">
    <location>
        <begin position="276"/>
        <end position="300"/>
    </location>
</feature>
<feature type="transmembrane region" description="Helical" evidence="1">
    <location>
        <begin position="230"/>
        <end position="256"/>
    </location>
</feature>
<organism evidence="2 3">
    <name type="scientific">Roseateles toxinivorans</name>
    <dbReference type="NCBI Taxonomy" id="270368"/>
    <lineage>
        <taxon>Bacteria</taxon>
        <taxon>Pseudomonadati</taxon>
        <taxon>Pseudomonadota</taxon>
        <taxon>Betaproteobacteria</taxon>
        <taxon>Burkholderiales</taxon>
        <taxon>Sphaerotilaceae</taxon>
        <taxon>Roseateles</taxon>
    </lineage>
</organism>
<proteinExistence type="predicted"/>
<gene>
    <name evidence="2" type="ORF">DES47_10584</name>
</gene>
<keyword evidence="1" id="KW-0812">Transmembrane</keyword>
<dbReference type="EMBL" id="SNXS01000005">
    <property type="protein sequence ID" value="TDP63084.1"/>
    <property type="molecule type" value="Genomic_DNA"/>
</dbReference>
<evidence type="ECO:0000313" key="3">
    <source>
        <dbReference type="Proteomes" id="UP000295361"/>
    </source>
</evidence>
<feature type="transmembrane region" description="Helical" evidence="1">
    <location>
        <begin position="96"/>
        <end position="116"/>
    </location>
</feature>
<keyword evidence="1" id="KW-0472">Membrane</keyword>
<sequence length="301" mass="33675">MEAGGSSLGQAVQQTRCRNCGYVLGEPRPKFCAACGQDTSPKPPTVGEFIQHLGGNYVAMEGALWRTLALLLFRPGRLTVEYLTGRKRRYVLPVRLYLTISVLTLLLLRFSGAIQFPAVRPDGKPIEFKPGRDLTFIDAGAMRAGVDEKGAFYCEGLPAGLCLRLGQRFDADPKTLRRELEAAPERFLRHWGTAMFLLLPMFALWLKLVFIDRHMRYTEHLVFALHVHAFWFAMVALALVGNSLVAALAMLAVPVYTQMAQQRVYGGRWWLGLLRAMLLIILYSSTVSVALILVMILTVLF</sequence>
<protein>
    <submittedName>
        <fullName evidence="2">Uncharacterized protein DUF3667</fullName>
    </submittedName>
</protein>
<reference evidence="2 3" key="1">
    <citation type="submission" date="2019-03" db="EMBL/GenBank/DDBJ databases">
        <title>Genomic Encyclopedia of Type Strains, Phase IV (KMG-IV): sequencing the most valuable type-strain genomes for metagenomic binning, comparative biology and taxonomic classification.</title>
        <authorList>
            <person name="Goeker M."/>
        </authorList>
    </citation>
    <scope>NUCLEOTIDE SEQUENCE [LARGE SCALE GENOMIC DNA]</scope>
    <source>
        <strain evidence="2 3">DSM 16998</strain>
    </source>
</reference>
<dbReference type="InParanoid" id="A0A4R6QIB0"/>
<dbReference type="AlphaFoldDB" id="A0A4R6QIB0"/>
<accession>A0A4R6QIB0</accession>
<dbReference type="InterPro" id="IPR022134">
    <property type="entry name" value="DUF3667"/>
</dbReference>
<dbReference type="Proteomes" id="UP000295361">
    <property type="component" value="Unassembled WGS sequence"/>
</dbReference>
<dbReference type="Pfam" id="PF12412">
    <property type="entry name" value="DUF3667"/>
    <property type="match status" value="1"/>
</dbReference>
<evidence type="ECO:0000256" key="1">
    <source>
        <dbReference type="SAM" id="Phobius"/>
    </source>
</evidence>
<evidence type="ECO:0000313" key="2">
    <source>
        <dbReference type="EMBL" id="TDP63084.1"/>
    </source>
</evidence>
<feature type="transmembrane region" description="Helical" evidence="1">
    <location>
        <begin position="191"/>
        <end position="210"/>
    </location>
</feature>